<dbReference type="GO" id="GO:0020037">
    <property type="term" value="F:heme binding"/>
    <property type="evidence" value="ECO:0007669"/>
    <property type="project" value="InterPro"/>
</dbReference>
<evidence type="ECO:0000256" key="6">
    <source>
        <dbReference type="ARBA" id="ARBA00022617"/>
    </source>
</evidence>
<evidence type="ECO:0000256" key="8">
    <source>
        <dbReference type="ARBA" id="ARBA00022824"/>
    </source>
</evidence>
<evidence type="ECO:0000256" key="9">
    <source>
        <dbReference type="ARBA" id="ARBA00022848"/>
    </source>
</evidence>
<evidence type="ECO:0000256" key="11">
    <source>
        <dbReference type="ARBA" id="ARBA00023004"/>
    </source>
</evidence>
<keyword evidence="13" id="KW-0472">Membrane</keyword>
<evidence type="ECO:0000256" key="4">
    <source>
        <dbReference type="ARBA" id="ARBA00004406"/>
    </source>
</evidence>
<dbReference type="RefSeq" id="XP_031782209.1">
    <property type="nucleotide sequence ID" value="XM_031926349.2"/>
</dbReference>
<dbReference type="EnsemblMetazoa" id="XM_031926349">
    <property type="protein sequence ID" value="XP_031782209"/>
    <property type="gene ID" value="LOC116416776"/>
</dbReference>
<dbReference type="InterPro" id="IPR002403">
    <property type="entry name" value="Cyt_P450_E_grp-IV"/>
</dbReference>
<dbReference type="PRINTS" id="PR00385">
    <property type="entry name" value="P450"/>
</dbReference>
<dbReference type="SMR" id="A0A7M7T8F1"/>
<evidence type="ECO:0000256" key="7">
    <source>
        <dbReference type="ARBA" id="ARBA00022723"/>
    </source>
</evidence>
<dbReference type="GO" id="GO:0005506">
    <property type="term" value="F:iron ion binding"/>
    <property type="evidence" value="ECO:0007669"/>
    <property type="project" value="InterPro"/>
</dbReference>
<dbReference type="Gene3D" id="1.10.630.10">
    <property type="entry name" value="Cytochrome P450"/>
    <property type="match status" value="1"/>
</dbReference>
<keyword evidence="17" id="KW-1185">Reference proteome</keyword>
<dbReference type="InParanoid" id="A0A7M7T8F1"/>
<keyword evidence="12 15" id="KW-0503">Monooxygenase</keyword>
<keyword evidence="7 14" id="KW-0479">Metal-binding</keyword>
<sequence length="198" mass="22614">MVEATAQAYLLFIAGFETTTSVVSYCLLEMALNPDIQEKLQQEIDEVAERNGFTHNALMEMEYLNMKVSGSGVPEPLVRQRLSDYVIPKGMPVVISTLGVHYDPKHFPNPHKFDPTRFSKENSVDRSPYVNLAFGEGPRNCIGKRFGTLQSKLAIARLLHNYKFYISQNTVLPVKFTSESFFVSPDHKLTLRFEHRRK</sequence>
<evidence type="ECO:0008006" key="18">
    <source>
        <dbReference type="Google" id="ProtNLM"/>
    </source>
</evidence>
<reference evidence="16" key="1">
    <citation type="submission" date="2021-01" db="UniProtKB">
        <authorList>
            <consortium name="EnsemblMetazoa"/>
        </authorList>
    </citation>
    <scope>IDENTIFICATION</scope>
</reference>
<name>A0A7M7T8F1_NASVI</name>
<dbReference type="PRINTS" id="PR00465">
    <property type="entry name" value="EP450IV"/>
</dbReference>
<dbReference type="AlphaFoldDB" id="A0A7M7T8F1"/>
<dbReference type="KEGG" id="nvi:116416776"/>
<organism evidence="16 17">
    <name type="scientific">Nasonia vitripennis</name>
    <name type="common">Parasitic wasp</name>
    <dbReference type="NCBI Taxonomy" id="7425"/>
    <lineage>
        <taxon>Eukaryota</taxon>
        <taxon>Metazoa</taxon>
        <taxon>Ecdysozoa</taxon>
        <taxon>Arthropoda</taxon>
        <taxon>Hexapoda</taxon>
        <taxon>Insecta</taxon>
        <taxon>Pterygota</taxon>
        <taxon>Neoptera</taxon>
        <taxon>Endopterygota</taxon>
        <taxon>Hymenoptera</taxon>
        <taxon>Apocrita</taxon>
        <taxon>Proctotrupomorpha</taxon>
        <taxon>Chalcidoidea</taxon>
        <taxon>Pteromalidae</taxon>
        <taxon>Pteromalinae</taxon>
        <taxon>Nasonia</taxon>
    </lineage>
</organism>
<keyword evidence="9" id="KW-0492">Microsome</keyword>
<evidence type="ECO:0000256" key="3">
    <source>
        <dbReference type="ARBA" id="ARBA00004174"/>
    </source>
</evidence>
<evidence type="ECO:0000256" key="10">
    <source>
        <dbReference type="ARBA" id="ARBA00023002"/>
    </source>
</evidence>
<keyword evidence="10 15" id="KW-0560">Oxidoreductase</keyword>
<evidence type="ECO:0000256" key="12">
    <source>
        <dbReference type="ARBA" id="ARBA00023033"/>
    </source>
</evidence>
<dbReference type="SUPFAM" id="SSF48264">
    <property type="entry name" value="Cytochrome P450"/>
    <property type="match status" value="1"/>
</dbReference>
<dbReference type="PANTHER" id="PTHR24292:SF54">
    <property type="entry name" value="CYP9F3-RELATED"/>
    <property type="match status" value="1"/>
</dbReference>
<keyword evidence="8" id="KW-0256">Endoplasmic reticulum</keyword>
<evidence type="ECO:0000313" key="16">
    <source>
        <dbReference type="EnsemblMetazoa" id="XP_031782209"/>
    </source>
</evidence>
<comment type="similarity">
    <text evidence="5 15">Belongs to the cytochrome P450 family.</text>
</comment>
<dbReference type="InterPro" id="IPR036396">
    <property type="entry name" value="Cyt_P450_sf"/>
</dbReference>
<dbReference type="GeneID" id="116416776"/>
<dbReference type="PANTHER" id="PTHR24292">
    <property type="entry name" value="CYTOCHROME P450"/>
    <property type="match status" value="1"/>
</dbReference>
<evidence type="ECO:0000256" key="5">
    <source>
        <dbReference type="ARBA" id="ARBA00010617"/>
    </source>
</evidence>
<keyword evidence="6 14" id="KW-0349">Heme</keyword>
<evidence type="ECO:0000313" key="17">
    <source>
        <dbReference type="Proteomes" id="UP000002358"/>
    </source>
</evidence>
<evidence type="ECO:0000256" key="1">
    <source>
        <dbReference type="ARBA" id="ARBA00001971"/>
    </source>
</evidence>
<dbReference type="GO" id="GO:0016705">
    <property type="term" value="F:oxidoreductase activity, acting on paired donors, with incorporation or reduction of molecular oxygen"/>
    <property type="evidence" value="ECO:0007669"/>
    <property type="project" value="InterPro"/>
</dbReference>
<feature type="binding site" description="axial binding residue" evidence="14">
    <location>
        <position position="141"/>
    </location>
    <ligand>
        <name>heme</name>
        <dbReference type="ChEBI" id="CHEBI:30413"/>
    </ligand>
    <ligandPart>
        <name>Fe</name>
        <dbReference type="ChEBI" id="CHEBI:18248"/>
    </ligandPart>
</feature>
<dbReference type="GO" id="GO:0004497">
    <property type="term" value="F:monooxygenase activity"/>
    <property type="evidence" value="ECO:0007669"/>
    <property type="project" value="UniProtKB-KW"/>
</dbReference>
<dbReference type="InterPro" id="IPR017972">
    <property type="entry name" value="Cyt_P450_CS"/>
</dbReference>
<dbReference type="PROSITE" id="PS00086">
    <property type="entry name" value="CYTOCHROME_P450"/>
    <property type="match status" value="1"/>
</dbReference>
<dbReference type="Proteomes" id="UP000002358">
    <property type="component" value="Chromosome 3"/>
</dbReference>
<comment type="subcellular location">
    <subcellularLocation>
        <location evidence="4">Endoplasmic reticulum membrane</location>
        <topology evidence="4">Peripheral membrane protein</topology>
    </subcellularLocation>
    <subcellularLocation>
        <location evidence="3">Microsome membrane</location>
        <topology evidence="3">Peripheral membrane protein</topology>
    </subcellularLocation>
</comment>
<accession>A0A7M7T8F1</accession>
<dbReference type="OrthoDB" id="2789670at2759"/>
<comment type="function">
    <text evidence="2">May be involved in the metabolism of insect hormones and in the breakdown of synthetic insecticides.</text>
</comment>
<proteinExistence type="inferred from homology"/>
<evidence type="ECO:0000256" key="15">
    <source>
        <dbReference type="RuleBase" id="RU000461"/>
    </source>
</evidence>
<comment type="cofactor">
    <cofactor evidence="1 14">
        <name>heme</name>
        <dbReference type="ChEBI" id="CHEBI:30413"/>
    </cofactor>
</comment>
<keyword evidence="11 14" id="KW-0408">Iron</keyword>
<evidence type="ECO:0000256" key="13">
    <source>
        <dbReference type="ARBA" id="ARBA00023136"/>
    </source>
</evidence>
<dbReference type="InterPro" id="IPR050476">
    <property type="entry name" value="Insect_CytP450_Detox"/>
</dbReference>
<dbReference type="Pfam" id="PF00067">
    <property type="entry name" value="p450"/>
    <property type="match status" value="2"/>
</dbReference>
<evidence type="ECO:0000256" key="2">
    <source>
        <dbReference type="ARBA" id="ARBA00003690"/>
    </source>
</evidence>
<dbReference type="GO" id="GO:0005789">
    <property type="term" value="C:endoplasmic reticulum membrane"/>
    <property type="evidence" value="ECO:0007669"/>
    <property type="project" value="UniProtKB-SubCell"/>
</dbReference>
<protein>
    <recommendedName>
        <fullName evidence="18">Cytochrome P450</fullName>
    </recommendedName>
</protein>
<evidence type="ECO:0000256" key="14">
    <source>
        <dbReference type="PIRSR" id="PIRSR602403-1"/>
    </source>
</evidence>
<dbReference type="InterPro" id="IPR001128">
    <property type="entry name" value="Cyt_P450"/>
</dbReference>